<reference evidence="1 2" key="1">
    <citation type="journal article" date="2019" name="Commun. Biol.">
        <title>The bagworm genome reveals a unique fibroin gene that provides high tensile strength.</title>
        <authorList>
            <person name="Kono N."/>
            <person name="Nakamura H."/>
            <person name="Ohtoshi R."/>
            <person name="Tomita M."/>
            <person name="Numata K."/>
            <person name="Arakawa K."/>
        </authorList>
    </citation>
    <scope>NUCLEOTIDE SEQUENCE [LARGE SCALE GENOMIC DNA]</scope>
</reference>
<accession>A0A4C1SMF6</accession>
<dbReference type="AlphaFoldDB" id="A0A4C1SMF6"/>
<keyword evidence="2" id="KW-1185">Reference proteome</keyword>
<comment type="caution">
    <text evidence="1">The sequence shown here is derived from an EMBL/GenBank/DDBJ whole genome shotgun (WGS) entry which is preliminary data.</text>
</comment>
<protein>
    <submittedName>
        <fullName evidence="1">Uncharacterized protein</fullName>
    </submittedName>
</protein>
<name>A0A4C1SMF6_EUMVA</name>
<proteinExistence type="predicted"/>
<dbReference type="OrthoDB" id="7471114at2759"/>
<dbReference type="Proteomes" id="UP000299102">
    <property type="component" value="Unassembled WGS sequence"/>
</dbReference>
<evidence type="ECO:0000313" key="1">
    <source>
        <dbReference type="EMBL" id="GBP03393.1"/>
    </source>
</evidence>
<organism evidence="1 2">
    <name type="scientific">Eumeta variegata</name>
    <name type="common">Bagworm moth</name>
    <name type="synonym">Eumeta japonica</name>
    <dbReference type="NCBI Taxonomy" id="151549"/>
    <lineage>
        <taxon>Eukaryota</taxon>
        <taxon>Metazoa</taxon>
        <taxon>Ecdysozoa</taxon>
        <taxon>Arthropoda</taxon>
        <taxon>Hexapoda</taxon>
        <taxon>Insecta</taxon>
        <taxon>Pterygota</taxon>
        <taxon>Neoptera</taxon>
        <taxon>Endopterygota</taxon>
        <taxon>Lepidoptera</taxon>
        <taxon>Glossata</taxon>
        <taxon>Ditrysia</taxon>
        <taxon>Tineoidea</taxon>
        <taxon>Psychidae</taxon>
        <taxon>Oiketicinae</taxon>
        <taxon>Eumeta</taxon>
    </lineage>
</organism>
<dbReference type="EMBL" id="BGZK01000010">
    <property type="protein sequence ID" value="GBP03393.1"/>
    <property type="molecule type" value="Genomic_DNA"/>
</dbReference>
<sequence>MLWWFGHLERMNEGRLTKQIYRANVRDGKETVCDGWSAVKTLCNLPANWIVSPPQNHALLPTLAALADHPSARDTIAGELNMQMIEDYIESREAQDNKLVQLIRQGRAKKLQQQK</sequence>
<gene>
    <name evidence="1" type="ORF">EVAR_101773_1</name>
</gene>
<evidence type="ECO:0000313" key="2">
    <source>
        <dbReference type="Proteomes" id="UP000299102"/>
    </source>
</evidence>